<dbReference type="EMBL" id="CAAALY010086834">
    <property type="protein sequence ID" value="VEL27377.1"/>
    <property type="molecule type" value="Genomic_DNA"/>
</dbReference>
<proteinExistence type="predicted"/>
<accession>A0A3S5C0G8</accession>
<feature type="compositionally biased region" description="Polar residues" evidence="1">
    <location>
        <begin position="1"/>
        <end position="12"/>
    </location>
</feature>
<feature type="compositionally biased region" description="Basic and acidic residues" evidence="1">
    <location>
        <begin position="34"/>
        <end position="69"/>
    </location>
</feature>
<evidence type="ECO:0000256" key="1">
    <source>
        <dbReference type="SAM" id="MobiDB-lite"/>
    </source>
</evidence>
<organism evidence="2 3">
    <name type="scientific">Protopolystoma xenopodis</name>
    <dbReference type="NCBI Taxonomy" id="117903"/>
    <lineage>
        <taxon>Eukaryota</taxon>
        <taxon>Metazoa</taxon>
        <taxon>Spiralia</taxon>
        <taxon>Lophotrochozoa</taxon>
        <taxon>Platyhelminthes</taxon>
        <taxon>Monogenea</taxon>
        <taxon>Polyopisthocotylea</taxon>
        <taxon>Polystomatidea</taxon>
        <taxon>Polystomatidae</taxon>
        <taxon>Protopolystoma</taxon>
    </lineage>
</organism>
<dbReference type="AlphaFoldDB" id="A0A3S5C0G8"/>
<gene>
    <name evidence="2" type="ORF">PXEA_LOCUS20817</name>
</gene>
<evidence type="ECO:0000313" key="3">
    <source>
        <dbReference type="Proteomes" id="UP000784294"/>
    </source>
</evidence>
<feature type="compositionally biased region" description="Pro residues" evidence="1">
    <location>
        <begin position="219"/>
        <end position="234"/>
    </location>
</feature>
<sequence length="274" mass="30243">MVATRLRTSPMVQSPGRAPGGQIERPASVQILSETKDGIDETSEWRQARRDGLGKKISDNDENKFERENKKRKAVNEINLEKEKNKGSKEEHKEECSNKHVRNILRKRSVCNGSKMEEEETIPSLTKNSSFPSFVSRIFHSLHTDHHSHATQPIGPEPLTHTTCGEHLRLAIPPAISSRQSLKSPVGPITSRHPCPGRSRSDGAELPPAPTNLSTPKPGEGPPPHAPPHAPPPMMHSRMSSILAPSTLLSSFRQAPSVDLLDSMSNRSFELDIL</sequence>
<evidence type="ECO:0000313" key="2">
    <source>
        <dbReference type="EMBL" id="VEL27377.1"/>
    </source>
</evidence>
<dbReference type="Proteomes" id="UP000784294">
    <property type="component" value="Unassembled WGS sequence"/>
</dbReference>
<protein>
    <submittedName>
        <fullName evidence="2">Uncharacterized protein</fullName>
    </submittedName>
</protein>
<keyword evidence="3" id="KW-1185">Reference proteome</keyword>
<comment type="caution">
    <text evidence="2">The sequence shown here is derived from an EMBL/GenBank/DDBJ whole genome shotgun (WGS) entry which is preliminary data.</text>
</comment>
<feature type="region of interest" description="Disordered" evidence="1">
    <location>
        <begin position="1"/>
        <end position="98"/>
    </location>
</feature>
<feature type="compositionally biased region" description="Basic and acidic residues" evidence="1">
    <location>
        <begin position="79"/>
        <end position="98"/>
    </location>
</feature>
<name>A0A3S5C0G8_9PLAT</name>
<feature type="region of interest" description="Disordered" evidence="1">
    <location>
        <begin position="173"/>
        <end position="242"/>
    </location>
</feature>
<reference evidence="2" key="1">
    <citation type="submission" date="2018-11" db="EMBL/GenBank/DDBJ databases">
        <authorList>
            <consortium name="Pathogen Informatics"/>
        </authorList>
    </citation>
    <scope>NUCLEOTIDE SEQUENCE</scope>
</reference>